<dbReference type="Pfam" id="PF01344">
    <property type="entry name" value="Kelch_1"/>
    <property type="match status" value="1"/>
</dbReference>
<gene>
    <name evidence="1" type="ORF">N7505_008170</name>
</gene>
<dbReference type="SUPFAM" id="SSF50965">
    <property type="entry name" value="Galactose oxidase, central domain"/>
    <property type="match status" value="1"/>
</dbReference>
<keyword evidence="2" id="KW-1185">Reference proteome</keyword>
<reference evidence="1 2" key="1">
    <citation type="journal article" date="2023" name="IMA Fungus">
        <title>Comparative genomic study of the Penicillium genus elucidates a diverse pangenome and 15 lateral gene transfer events.</title>
        <authorList>
            <person name="Petersen C."/>
            <person name="Sorensen T."/>
            <person name="Nielsen M.R."/>
            <person name="Sondergaard T.E."/>
            <person name="Sorensen J.L."/>
            <person name="Fitzpatrick D.A."/>
            <person name="Frisvad J.C."/>
            <person name="Nielsen K.L."/>
        </authorList>
    </citation>
    <scope>NUCLEOTIDE SEQUENCE [LARGE SCALE GENOMIC DNA]</scope>
    <source>
        <strain evidence="1 2">IBT 3361</strain>
    </source>
</reference>
<dbReference type="InterPro" id="IPR011043">
    <property type="entry name" value="Gal_Oxase/kelch_b-propeller"/>
</dbReference>
<comment type="caution">
    <text evidence="1">The sequence shown here is derived from an EMBL/GenBank/DDBJ whole genome shotgun (WGS) entry which is preliminary data.</text>
</comment>
<proteinExistence type="predicted"/>
<dbReference type="InterPro" id="IPR037293">
    <property type="entry name" value="Gal_Oxidase_central_sf"/>
</dbReference>
<accession>A0ABQ8WF71</accession>
<dbReference type="InterPro" id="IPR006652">
    <property type="entry name" value="Kelch_1"/>
</dbReference>
<dbReference type="Gene3D" id="2.130.10.80">
    <property type="entry name" value="Galactose oxidase/kelch, beta-propeller"/>
    <property type="match status" value="1"/>
</dbReference>
<organism evidence="1 2">
    <name type="scientific">Penicillium chrysogenum</name>
    <name type="common">Penicillium notatum</name>
    <dbReference type="NCBI Taxonomy" id="5076"/>
    <lineage>
        <taxon>Eukaryota</taxon>
        <taxon>Fungi</taxon>
        <taxon>Dikarya</taxon>
        <taxon>Ascomycota</taxon>
        <taxon>Pezizomycotina</taxon>
        <taxon>Eurotiomycetes</taxon>
        <taxon>Eurotiomycetidae</taxon>
        <taxon>Eurotiales</taxon>
        <taxon>Aspergillaceae</taxon>
        <taxon>Penicillium</taxon>
        <taxon>Penicillium chrysogenum species complex</taxon>
    </lineage>
</organism>
<dbReference type="Proteomes" id="UP001220256">
    <property type="component" value="Unassembled WGS sequence"/>
</dbReference>
<evidence type="ECO:0008006" key="3">
    <source>
        <dbReference type="Google" id="ProtNLM"/>
    </source>
</evidence>
<evidence type="ECO:0000313" key="1">
    <source>
        <dbReference type="EMBL" id="KAJ5264249.1"/>
    </source>
</evidence>
<dbReference type="EMBL" id="JAPVEB010000005">
    <property type="protein sequence ID" value="KAJ5264249.1"/>
    <property type="molecule type" value="Genomic_DNA"/>
</dbReference>
<evidence type="ECO:0000313" key="2">
    <source>
        <dbReference type="Proteomes" id="UP001220256"/>
    </source>
</evidence>
<protein>
    <recommendedName>
        <fullName evidence="3">Galactose oxidase</fullName>
    </recommendedName>
</protein>
<sequence length="127" mass="14217">MFCPGISMDFDGRIVVSGGADSDKTSIFDGTGWQRGESMVLHRGYHSTTTLSDGRIFAIGGSWSGGPNNPKDGELYNPWKRTWKGLYNIHRELIETDDRPLRADNHAWLFGWKNGSVFHAGPSFEMH</sequence>
<name>A0ABQ8WF71_PENCH</name>